<dbReference type="InterPro" id="IPR029320">
    <property type="entry name" value="Acyl-CoA_ox_N"/>
</dbReference>
<evidence type="ECO:0000259" key="17">
    <source>
        <dbReference type="Pfam" id="PF22924"/>
    </source>
</evidence>
<comment type="subcellular location">
    <subcellularLocation>
        <location evidence="3">Peroxisome</location>
    </subcellularLocation>
</comment>
<evidence type="ECO:0000259" key="15">
    <source>
        <dbReference type="Pfam" id="PF01756"/>
    </source>
</evidence>
<evidence type="ECO:0000256" key="13">
    <source>
        <dbReference type="PIRSR" id="PIRSR000168-1"/>
    </source>
</evidence>
<dbReference type="SUPFAM" id="SSF56645">
    <property type="entry name" value="Acyl-CoA dehydrogenase NM domain-like"/>
    <property type="match status" value="1"/>
</dbReference>
<evidence type="ECO:0000313" key="19">
    <source>
        <dbReference type="Proteomes" id="UP000054279"/>
    </source>
</evidence>
<evidence type="ECO:0000256" key="9">
    <source>
        <dbReference type="ARBA" id="ARBA00023002"/>
    </source>
</evidence>
<comment type="pathway">
    <text evidence="4">Lipid metabolism; peroxisomal fatty acid beta-oxidation.</text>
</comment>
<dbReference type="GO" id="GO:0003997">
    <property type="term" value="F:acyl-CoA oxidase activity"/>
    <property type="evidence" value="ECO:0007669"/>
    <property type="project" value="UniProtKB-EC"/>
</dbReference>
<dbReference type="InterPro" id="IPR012258">
    <property type="entry name" value="Acyl-CoA_oxidase"/>
</dbReference>
<dbReference type="GO" id="GO:0005777">
    <property type="term" value="C:peroxisome"/>
    <property type="evidence" value="ECO:0007669"/>
    <property type="project" value="UniProtKB-SubCell"/>
</dbReference>
<reference evidence="18 19" key="1">
    <citation type="submission" date="2014-06" db="EMBL/GenBank/DDBJ databases">
        <title>Evolutionary Origins and Diversification of the Mycorrhizal Mutualists.</title>
        <authorList>
            <consortium name="DOE Joint Genome Institute"/>
            <consortium name="Mycorrhizal Genomics Consortium"/>
            <person name="Kohler A."/>
            <person name="Kuo A."/>
            <person name="Nagy L.G."/>
            <person name="Floudas D."/>
            <person name="Copeland A."/>
            <person name="Barry K.W."/>
            <person name="Cichocki N."/>
            <person name="Veneault-Fourrey C."/>
            <person name="LaButti K."/>
            <person name="Lindquist E.A."/>
            <person name="Lipzen A."/>
            <person name="Lundell T."/>
            <person name="Morin E."/>
            <person name="Murat C."/>
            <person name="Riley R."/>
            <person name="Ohm R."/>
            <person name="Sun H."/>
            <person name="Tunlid A."/>
            <person name="Henrissat B."/>
            <person name="Grigoriev I.V."/>
            <person name="Hibbett D.S."/>
            <person name="Martin F."/>
        </authorList>
    </citation>
    <scope>NUCLEOTIDE SEQUENCE [LARGE SCALE GENOMIC DNA]</scope>
    <source>
        <strain evidence="18 19">SS14</strain>
    </source>
</reference>
<evidence type="ECO:0000259" key="16">
    <source>
        <dbReference type="Pfam" id="PF14749"/>
    </source>
</evidence>
<dbReference type="Pfam" id="PF01756">
    <property type="entry name" value="ACOX"/>
    <property type="match status" value="2"/>
</dbReference>
<evidence type="ECO:0000256" key="7">
    <source>
        <dbReference type="ARBA" id="ARBA00022827"/>
    </source>
</evidence>
<evidence type="ECO:0000256" key="2">
    <source>
        <dbReference type="ARBA" id="ARBA00001974"/>
    </source>
</evidence>
<sequence length="691" mass="75780">MAHQGEDMKAARGRTTIDVDEVKYLLWGGKEEWNKHSKIVEIVSKDPVFDKSQNPHITRKERYKRGLAINKRLLDLQDKHGWSDQDVRSAFAVSDAATSLNLHYVAFLPVILSQGSEEQVRTYGAMAAAHAILGAYAQTELGHGTQVSNLETTATYIPETQEFELHTPRLESMKWWIGALAKLATHCVVQARLILPDGDKGPHLFLLQIRSLDDHRILPGITLGDIGPKAFGASTTTDNGYMKLDRVRVPRTAMLSKFANVTPEGKYKVPVHSKLSYGGMVYIRATMISQGGWLTGKAATIAIRYTTVRRQGNGPPGQEKQVIIYPSVYHRLLPALSRAYAWIFVGREMVKLYSAMSAQLAQQSTALLAETHAVSSGLKVLVTSSTSADLETARRSMGGHGYSAASGVGSLWANWVPSNTYEGDNYVLVQQVVRAALKTLQSLVTSANPAKFASSLPPSTYFLRLLVNTPKPPSADWSIPSAIELLELRAAHMVQEHASRVKADVQDGGANWRVARAVTEAFVARRIGDAIEQAQKELSRRTAAYVTALMRLYLLTTLESGLVDLLSFDLLPKPAAPTATPTATGKQWSVDAVSNSAGAGRDPTRGLRTAIADLEKEILPQAIGLTDAFGFTDYELDSALGVYDGKAYENLFKRAQLEPLNEKEVVDGYEEFIKPILERGRNLIEKGKAKL</sequence>
<evidence type="ECO:0000313" key="18">
    <source>
        <dbReference type="EMBL" id="KIJ41941.1"/>
    </source>
</evidence>
<dbReference type="HOGENOM" id="CLU_014629_3_1_1"/>
<dbReference type="InterPro" id="IPR037069">
    <property type="entry name" value="AcylCoA_DH/ox_N_sf"/>
</dbReference>
<dbReference type="GO" id="GO:0071949">
    <property type="term" value="F:FAD binding"/>
    <property type="evidence" value="ECO:0007669"/>
    <property type="project" value="InterPro"/>
</dbReference>
<comment type="similarity">
    <text evidence="5 12">Belongs to the acyl-CoA oxidase family.</text>
</comment>
<dbReference type="FunFam" id="2.40.110.10:FF:000003">
    <property type="entry name" value="Acyl-coenzyme A oxidase"/>
    <property type="match status" value="1"/>
</dbReference>
<evidence type="ECO:0000256" key="12">
    <source>
        <dbReference type="PIRNR" id="PIRNR000168"/>
    </source>
</evidence>
<evidence type="ECO:0000256" key="3">
    <source>
        <dbReference type="ARBA" id="ARBA00004275"/>
    </source>
</evidence>
<feature type="domain" description="Acyl-coenzyme A oxidase N-terminal" evidence="16">
    <location>
        <begin position="18"/>
        <end position="131"/>
    </location>
</feature>
<keyword evidence="8" id="KW-0276">Fatty acid metabolism</keyword>
<dbReference type="PANTHER" id="PTHR10909">
    <property type="entry name" value="ELECTRON TRANSPORT OXIDOREDUCTASE"/>
    <property type="match status" value="1"/>
</dbReference>
<keyword evidence="9" id="KW-0560">Oxidoreductase</keyword>
<evidence type="ECO:0000256" key="6">
    <source>
        <dbReference type="ARBA" id="ARBA00022630"/>
    </source>
</evidence>
<dbReference type="InterPro" id="IPR009100">
    <property type="entry name" value="AcylCoA_DH/oxidase_NM_dom_sf"/>
</dbReference>
<feature type="binding site" evidence="14">
    <location>
        <position position="139"/>
    </location>
    <ligand>
        <name>FAD</name>
        <dbReference type="ChEBI" id="CHEBI:57692"/>
    </ligand>
</feature>
<dbReference type="GO" id="GO:0033540">
    <property type="term" value="P:fatty acid beta-oxidation using acyl-CoA oxidase"/>
    <property type="evidence" value="ECO:0007669"/>
    <property type="project" value="TreeGrafter"/>
</dbReference>
<dbReference type="OrthoDB" id="538336at2759"/>
<dbReference type="InterPro" id="IPR036250">
    <property type="entry name" value="AcylCo_DH-like_C"/>
</dbReference>
<dbReference type="PIRSF" id="PIRSF000168">
    <property type="entry name" value="Acyl-CoA_oxidase"/>
    <property type="match status" value="1"/>
</dbReference>
<keyword evidence="10" id="KW-0443">Lipid metabolism</keyword>
<keyword evidence="11" id="KW-0576">Peroxisome</keyword>
<dbReference type="PANTHER" id="PTHR10909:SF250">
    <property type="entry name" value="PEROXISOMAL ACYL-COENZYME A OXIDASE 1"/>
    <property type="match status" value="1"/>
</dbReference>
<protein>
    <recommendedName>
        <fullName evidence="12">Acyl-coenzyme A oxidase</fullName>
    </recommendedName>
</protein>
<dbReference type="Pfam" id="PF14749">
    <property type="entry name" value="Acyl-CoA_ox_N"/>
    <property type="match status" value="1"/>
</dbReference>
<dbReference type="InterPro" id="IPR055060">
    <property type="entry name" value="ACOX_C_alpha1"/>
</dbReference>
<feature type="binding site" evidence="14">
    <location>
        <position position="178"/>
    </location>
    <ligand>
        <name>FAD</name>
        <dbReference type="ChEBI" id="CHEBI:57692"/>
    </ligand>
</feature>
<evidence type="ECO:0000256" key="4">
    <source>
        <dbReference type="ARBA" id="ARBA00004846"/>
    </source>
</evidence>
<organism evidence="18 19">
    <name type="scientific">Sphaerobolus stellatus (strain SS14)</name>
    <dbReference type="NCBI Taxonomy" id="990650"/>
    <lineage>
        <taxon>Eukaryota</taxon>
        <taxon>Fungi</taxon>
        <taxon>Dikarya</taxon>
        <taxon>Basidiomycota</taxon>
        <taxon>Agaricomycotina</taxon>
        <taxon>Agaricomycetes</taxon>
        <taxon>Phallomycetidae</taxon>
        <taxon>Geastrales</taxon>
        <taxon>Sphaerobolaceae</taxon>
        <taxon>Sphaerobolus</taxon>
    </lineage>
</organism>
<keyword evidence="6 12" id="KW-0285">Flavoprotein</keyword>
<feature type="domain" description="Acyl-CoA oxidase C-terminal" evidence="15">
    <location>
        <begin position="482"/>
        <end position="573"/>
    </location>
</feature>
<feature type="active site" description="Proton acceptor" evidence="13">
    <location>
        <position position="422"/>
    </location>
</feature>
<name>A0A0C9VUK9_SPHS4</name>
<dbReference type="Gene3D" id="1.20.140.10">
    <property type="entry name" value="Butyryl-CoA Dehydrogenase, subunit A, domain 3"/>
    <property type="match status" value="2"/>
</dbReference>
<dbReference type="AlphaFoldDB" id="A0A0C9VUK9"/>
<feature type="domain" description="Acyl-CoA oxidase C-terminal" evidence="15">
    <location>
        <begin position="604"/>
        <end position="677"/>
    </location>
</feature>
<dbReference type="SUPFAM" id="SSF47203">
    <property type="entry name" value="Acyl-CoA dehydrogenase C-terminal domain-like"/>
    <property type="match status" value="3"/>
</dbReference>
<comment type="catalytic activity">
    <reaction evidence="1">
        <text>a 2,3-saturated acyl-CoA + O2 = a (2E)-enoyl-CoA + H2O2</text>
        <dbReference type="Rhea" id="RHEA:38959"/>
        <dbReference type="ChEBI" id="CHEBI:15379"/>
        <dbReference type="ChEBI" id="CHEBI:16240"/>
        <dbReference type="ChEBI" id="CHEBI:58856"/>
        <dbReference type="ChEBI" id="CHEBI:65111"/>
        <dbReference type="EC" id="1.3.3.6"/>
    </reaction>
</comment>
<evidence type="ECO:0000256" key="11">
    <source>
        <dbReference type="ARBA" id="ARBA00023140"/>
    </source>
</evidence>
<dbReference type="InterPro" id="IPR002655">
    <property type="entry name" value="Acyl-CoA_oxidase_C"/>
</dbReference>
<dbReference type="Proteomes" id="UP000054279">
    <property type="component" value="Unassembled WGS sequence"/>
</dbReference>
<dbReference type="FunFam" id="1.20.140.10:FF:000015">
    <property type="entry name" value="Acyl-coenzyme A oxidase"/>
    <property type="match status" value="1"/>
</dbReference>
<gene>
    <name evidence="18" type="ORF">M422DRAFT_171781</name>
</gene>
<evidence type="ECO:0000256" key="8">
    <source>
        <dbReference type="ARBA" id="ARBA00022832"/>
    </source>
</evidence>
<keyword evidence="19" id="KW-1185">Reference proteome</keyword>
<comment type="cofactor">
    <cofactor evidence="2">
        <name>FAD</name>
        <dbReference type="ChEBI" id="CHEBI:57692"/>
    </cofactor>
</comment>
<keyword evidence="7 12" id="KW-0274">FAD</keyword>
<dbReference type="Pfam" id="PF22924">
    <property type="entry name" value="ACOX_C_alpha1"/>
    <property type="match status" value="1"/>
</dbReference>
<dbReference type="InterPro" id="IPR046373">
    <property type="entry name" value="Acyl-CoA_Oxase/DH_mid-dom_sf"/>
</dbReference>
<evidence type="ECO:0000256" key="10">
    <source>
        <dbReference type="ARBA" id="ARBA00023098"/>
    </source>
</evidence>
<dbReference type="Gene3D" id="1.10.540.10">
    <property type="entry name" value="Acyl-CoA dehydrogenase/oxidase, N-terminal domain"/>
    <property type="match status" value="1"/>
</dbReference>
<dbReference type="GO" id="GO:0055088">
    <property type="term" value="P:lipid homeostasis"/>
    <property type="evidence" value="ECO:0007669"/>
    <property type="project" value="TreeGrafter"/>
</dbReference>
<evidence type="ECO:0000256" key="14">
    <source>
        <dbReference type="PIRSR" id="PIRSR000168-2"/>
    </source>
</evidence>
<dbReference type="EMBL" id="KN837133">
    <property type="protein sequence ID" value="KIJ41941.1"/>
    <property type="molecule type" value="Genomic_DNA"/>
</dbReference>
<feature type="domain" description="Acyl-CoA oxidase C-alpha1" evidence="17">
    <location>
        <begin position="277"/>
        <end position="436"/>
    </location>
</feature>
<dbReference type="Gene3D" id="2.40.110.10">
    <property type="entry name" value="Butyryl-CoA Dehydrogenase, subunit A, domain 2"/>
    <property type="match status" value="1"/>
</dbReference>
<accession>A0A0C9VUK9</accession>
<evidence type="ECO:0000256" key="5">
    <source>
        <dbReference type="ARBA" id="ARBA00006288"/>
    </source>
</evidence>
<proteinExistence type="inferred from homology"/>
<evidence type="ECO:0000256" key="1">
    <source>
        <dbReference type="ARBA" id="ARBA00001201"/>
    </source>
</evidence>
<dbReference type="GO" id="GO:0005504">
    <property type="term" value="F:fatty acid binding"/>
    <property type="evidence" value="ECO:0007669"/>
    <property type="project" value="TreeGrafter"/>
</dbReference>